<dbReference type="AlphaFoldDB" id="A0A449B4P3"/>
<sequence length="439" mass="51464">MILNNKEIKKFYEKYISDKNNKVIENAITKNGIFNSTINNDIYRKHNHEFNVQVKKGGMTNQKSSGRCWIFSSTNMLKTKILEKLNVESFEFSENYLFFYDKLEKANTFLELVIETADKPYDNRLLQNIMSFRVSDGGYWEWAQGLIKKYGLVPKSIMDDTYDAQNSNGLNQVLDFHLLSAAHKIREAFKNNENIEELRKIKHDALEIVFQINAKSLGLPPIEFTFEYRDKDKNFHKIENITPLDFLKEYIGFEFLDKINLIHDPRDIYPKNRVYHSKYYKSVIEEKCVQSLNTNINEIKEAIVKSLQAGIPVWFDCDVSLFIEPKAGIFDTDIYNFEDSLKIWNSISKKDRVNFKFSTPNHAMTFVGVDLDKDGKPIKWEVENSWGEDRRHKGYFSMSDKWFDEFCFGAIVDPKFVNKEVLKGLNEPAIELEPWDPLA</sequence>
<dbReference type="GO" id="GO:0006508">
    <property type="term" value="P:proteolysis"/>
    <property type="evidence" value="ECO:0007669"/>
    <property type="project" value="UniProtKB-KW"/>
</dbReference>
<evidence type="ECO:0000256" key="5">
    <source>
        <dbReference type="PIRSR" id="PIRSR005700-1"/>
    </source>
</evidence>
<gene>
    <name evidence="6" type="primary">pepC</name>
    <name evidence="6" type="ORF">NCTC10168_00488</name>
</gene>
<organism evidence="6 7">
    <name type="scientific">Mycoplasmopsis maculosa</name>
    <dbReference type="NCBI Taxonomy" id="114885"/>
    <lineage>
        <taxon>Bacteria</taxon>
        <taxon>Bacillati</taxon>
        <taxon>Mycoplasmatota</taxon>
        <taxon>Mycoplasmoidales</taxon>
        <taxon>Metamycoplasmataceae</taxon>
        <taxon>Mycoplasmopsis</taxon>
    </lineage>
</organism>
<reference evidence="6 7" key="1">
    <citation type="submission" date="2019-01" db="EMBL/GenBank/DDBJ databases">
        <authorList>
            <consortium name="Pathogen Informatics"/>
        </authorList>
    </citation>
    <scope>NUCLEOTIDE SEQUENCE [LARGE SCALE GENOMIC DNA]</scope>
    <source>
        <strain evidence="6 7">NCTC10168</strain>
    </source>
</reference>
<evidence type="ECO:0000256" key="3">
    <source>
        <dbReference type="ARBA" id="ARBA00022807"/>
    </source>
</evidence>
<keyword evidence="3 4" id="KW-0788">Thiol protease</keyword>
<dbReference type="GO" id="GO:0043418">
    <property type="term" value="P:homocysteine catabolic process"/>
    <property type="evidence" value="ECO:0007669"/>
    <property type="project" value="TreeGrafter"/>
</dbReference>
<dbReference type="GO" id="GO:0005737">
    <property type="term" value="C:cytoplasm"/>
    <property type="evidence" value="ECO:0007669"/>
    <property type="project" value="TreeGrafter"/>
</dbReference>
<keyword evidence="4 6" id="KW-0031">Aminopeptidase</keyword>
<evidence type="ECO:0000256" key="4">
    <source>
        <dbReference type="PIRNR" id="PIRNR005700"/>
    </source>
</evidence>
<dbReference type="CDD" id="cd00585">
    <property type="entry name" value="Peptidase_C1B"/>
    <property type="match status" value="1"/>
</dbReference>
<evidence type="ECO:0000313" key="7">
    <source>
        <dbReference type="Proteomes" id="UP000290243"/>
    </source>
</evidence>
<dbReference type="InterPro" id="IPR004134">
    <property type="entry name" value="Peptidase_C1B"/>
</dbReference>
<dbReference type="InterPro" id="IPR038765">
    <property type="entry name" value="Papain-like_cys_pep_sf"/>
</dbReference>
<feature type="active site" evidence="5">
    <location>
        <position position="384"/>
    </location>
</feature>
<dbReference type="PANTHER" id="PTHR10363:SF2">
    <property type="entry name" value="BLEOMYCIN HYDROLASE"/>
    <property type="match status" value="1"/>
</dbReference>
<protein>
    <recommendedName>
        <fullName evidence="4">Aminopeptidase</fullName>
    </recommendedName>
</protein>
<dbReference type="Gene3D" id="3.90.70.10">
    <property type="entry name" value="Cysteine proteinases"/>
    <property type="match status" value="1"/>
</dbReference>
<proteinExistence type="inferred from homology"/>
<dbReference type="Proteomes" id="UP000290243">
    <property type="component" value="Chromosome"/>
</dbReference>
<dbReference type="GO" id="GO:0070005">
    <property type="term" value="F:cysteine-type aminopeptidase activity"/>
    <property type="evidence" value="ECO:0007669"/>
    <property type="project" value="InterPro"/>
</dbReference>
<evidence type="ECO:0000256" key="2">
    <source>
        <dbReference type="ARBA" id="ARBA00022801"/>
    </source>
</evidence>
<name>A0A449B4P3_9BACT</name>
<evidence type="ECO:0000256" key="1">
    <source>
        <dbReference type="ARBA" id="ARBA00022670"/>
    </source>
</evidence>
<feature type="active site" evidence="5">
    <location>
        <position position="68"/>
    </location>
</feature>
<evidence type="ECO:0000313" key="6">
    <source>
        <dbReference type="EMBL" id="VEU75562.1"/>
    </source>
</evidence>
<comment type="similarity">
    <text evidence="4">Belongs to the peptidase C1 family.</text>
</comment>
<dbReference type="GO" id="GO:0009636">
    <property type="term" value="P:response to toxic substance"/>
    <property type="evidence" value="ECO:0007669"/>
    <property type="project" value="TreeGrafter"/>
</dbReference>
<keyword evidence="7" id="KW-1185">Reference proteome</keyword>
<dbReference type="InterPro" id="IPR000169">
    <property type="entry name" value="Pept_cys_AS"/>
</dbReference>
<keyword evidence="1 4" id="KW-0645">Protease</keyword>
<dbReference type="KEGG" id="mmau:NCTC10168_00488"/>
<dbReference type="SUPFAM" id="SSF54001">
    <property type="entry name" value="Cysteine proteinases"/>
    <property type="match status" value="1"/>
</dbReference>
<dbReference type="PANTHER" id="PTHR10363">
    <property type="entry name" value="BLEOMYCIN HYDROLASE"/>
    <property type="match status" value="1"/>
</dbReference>
<dbReference type="RefSeq" id="WP_223211706.1">
    <property type="nucleotide sequence ID" value="NZ_LR215037.1"/>
</dbReference>
<dbReference type="PIRSF" id="PIRSF005700">
    <property type="entry name" value="PepC"/>
    <property type="match status" value="1"/>
</dbReference>
<dbReference type="Pfam" id="PF03051">
    <property type="entry name" value="Peptidase_C1_2"/>
    <property type="match status" value="1"/>
</dbReference>
<dbReference type="PROSITE" id="PS00139">
    <property type="entry name" value="THIOL_PROTEASE_CYS"/>
    <property type="match status" value="1"/>
</dbReference>
<keyword evidence="2 4" id="KW-0378">Hydrolase</keyword>
<accession>A0A449B4P3</accession>
<dbReference type="EMBL" id="LR215037">
    <property type="protein sequence ID" value="VEU75562.1"/>
    <property type="molecule type" value="Genomic_DNA"/>
</dbReference>
<feature type="active site" evidence="5">
    <location>
        <position position="362"/>
    </location>
</feature>